<dbReference type="Proteomes" id="UP000023268">
    <property type="component" value="Unassembled WGS sequence"/>
</dbReference>
<dbReference type="InterPro" id="IPR002938">
    <property type="entry name" value="FAD-bd"/>
</dbReference>
<dbReference type="InterPro" id="IPR050816">
    <property type="entry name" value="Flavin-dep_Halogenase_NPB"/>
</dbReference>
<dbReference type="Pfam" id="PF01494">
    <property type="entry name" value="FAD_binding_3"/>
    <property type="match status" value="1"/>
</dbReference>
<dbReference type="PANTHER" id="PTHR43747">
    <property type="entry name" value="FAD-BINDING PROTEIN"/>
    <property type="match status" value="1"/>
</dbReference>
<proteinExistence type="predicted"/>
<name>A0A016XHY6_9BURK</name>
<dbReference type="PANTHER" id="PTHR43747:SF1">
    <property type="entry name" value="SLR1998 PROTEIN"/>
    <property type="match status" value="1"/>
</dbReference>
<dbReference type="eggNOG" id="COG0644">
    <property type="taxonomic scope" value="Bacteria"/>
</dbReference>
<dbReference type="GO" id="GO:0071949">
    <property type="term" value="F:FAD binding"/>
    <property type="evidence" value="ECO:0007669"/>
    <property type="project" value="InterPro"/>
</dbReference>
<evidence type="ECO:0000313" key="2">
    <source>
        <dbReference type="EMBL" id="EYC51157.1"/>
    </source>
</evidence>
<organism evidence="2 3">
    <name type="scientific">Hylemonella gracilis str. Niagara R</name>
    <dbReference type="NCBI Taxonomy" id="1458275"/>
    <lineage>
        <taxon>Bacteria</taxon>
        <taxon>Pseudomonadati</taxon>
        <taxon>Pseudomonadota</taxon>
        <taxon>Betaproteobacteria</taxon>
        <taxon>Burkholderiales</taxon>
        <taxon>Comamonadaceae</taxon>
        <taxon>Hylemonella</taxon>
    </lineage>
</organism>
<protein>
    <submittedName>
        <fullName evidence="2">FAD-dependent oxidoreductase</fullName>
    </submittedName>
</protein>
<dbReference type="OrthoDB" id="103324at2"/>
<gene>
    <name evidence="2" type="ORF">AZ34_08720</name>
</gene>
<comment type="caution">
    <text evidence="2">The sequence shown here is derived from an EMBL/GenBank/DDBJ whole genome shotgun (WGS) entry which is preliminary data.</text>
</comment>
<dbReference type="SUPFAM" id="SSF51905">
    <property type="entry name" value="FAD/NAD(P)-binding domain"/>
    <property type="match status" value="1"/>
</dbReference>
<accession>A0A016XHY6</accession>
<feature type="domain" description="FAD-binding" evidence="1">
    <location>
        <begin position="5"/>
        <end position="165"/>
    </location>
</feature>
<evidence type="ECO:0000313" key="3">
    <source>
        <dbReference type="Proteomes" id="UP000023268"/>
    </source>
</evidence>
<reference evidence="2 3" key="1">
    <citation type="submission" date="2014-02" db="EMBL/GenBank/DDBJ databases">
        <title>Draft Genome of Hylemonella gracilis isolated from the Niagara River.</title>
        <authorList>
            <person name="Pawlowski D.R."/>
            <person name="Koudelka G.B."/>
        </authorList>
    </citation>
    <scope>NUCLEOTIDE SEQUENCE [LARGE SCALE GENOMIC DNA]</scope>
    <source>
        <strain evidence="2 3">Niagara R</strain>
    </source>
</reference>
<dbReference type="Gene3D" id="3.50.50.60">
    <property type="entry name" value="FAD/NAD(P)-binding domain"/>
    <property type="match status" value="1"/>
</dbReference>
<dbReference type="EMBL" id="JEMG01000001">
    <property type="protein sequence ID" value="EYC51157.1"/>
    <property type="molecule type" value="Genomic_DNA"/>
</dbReference>
<dbReference type="InterPro" id="IPR036188">
    <property type="entry name" value="FAD/NAD-bd_sf"/>
</dbReference>
<dbReference type="AlphaFoldDB" id="A0A016XHY6"/>
<evidence type="ECO:0000259" key="1">
    <source>
        <dbReference type="Pfam" id="PF01494"/>
    </source>
</evidence>
<dbReference type="RefSeq" id="WP_035607077.1">
    <property type="nucleotide sequence ID" value="NZ_JEMG01000001.1"/>
</dbReference>
<dbReference type="STRING" id="1458275.AZ34_08720"/>
<sequence>MKTEKTDILIIGAGPAGAVAAGLLRQQGRQVLILEREQFPRFSIGESLLPQSMELIEAAGMLRDVVQAGFQYKNGAAFAWNGRYTAFDFREKSSPGWGTTYQVQRADFDQVLANAAQGMGAEIRYRHEVSAVDVDAARPRLTVKSPEGETYQVEGNYLLDASGFGRVLPRLLKLETPSNFPARGAIFSHVRDHIDPASSFDRNKIRVTVHPKFPHVWYWTIPFSNGRCSLGVVAQTEFLAQYPGSELERLQALVAEAPDLAALLKDAEWDTPGRQIVGYAANVKSLHGMNQGHRYALLGNAGEFLDPVFSSGVTIAFKSASLAAECIRREAAGEKVDWDADYDRALRTGVDTFRAFVEAWYEGWFQRIIFHDKQKTPDIHRMISAILAGYVWDRTNPYVAEPRRLAVLAQLCSV</sequence>